<name>A0ABY5AWR2_9CYAN</name>
<organism evidence="2 3">
    <name type="scientific">Phormidium yuhuli AB48</name>
    <dbReference type="NCBI Taxonomy" id="2940671"/>
    <lineage>
        <taxon>Bacteria</taxon>
        <taxon>Bacillati</taxon>
        <taxon>Cyanobacteriota</taxon>
        <taxon>Cyanophyceae</taxon>
        <taxon>Oscillatoriophycideae</taxon>
        <taxon>Oscillatoriales</taxon>
        <taxon>Oscillatoriaceae</taxon>
        <taxon>Phormidium</taxon>
        <taxon>Phormidium yuhuli</taxon>
    </lineage>
</organism>
<feature type="domain" description="GIY-YIG" evidence="1">
    <location>
        <begin position="87"/>
        <end position="166"/>
    </location>
</feature>
<protein>
    <recommendedName>
        <fullName evidence="1">GIY-YIG domain-containing protein</fullName>
    </recommendedName>
</protein>
<geneLocation type="plasmid" evidence="2 3">
    <name>unnamed</name>
</geneLocation>
<reference evidence="2" key="1">
    <citation type="submission" date="2022-06" db="EMBL/GenBank/DDBJ databases">
        <title>Genome sequence of Phormidium yuhuli AB48 isolated from an industrial photobioreactor environment.</title>
        <authorList>
            <person name="Qiu Y."/>
            <person name="Noonan A.J.C."/>
            <person name="Dofher K."/>
            <person name="Koch M."/>
            <person name="Kieft B."/>
            <person name="Lin X."/>
            <person name="Ziels R.M."/>
            <person name="Hallam S.J."/>
        </authorList>
    </citation>
    <scope>NUCLEOTIDE SEQUENCE</scope>
    <source>
        <strain evidence="2">AB48</strain>
        <plasmid evidence="2">unnamed</plasmid>
    </source>
</reference>
<evidence type="ECO:0000313" key="3">
    <source>
        <dbReference type="Proteomes" id="UP001056708"/>
    </source>
</evidence>
<keyword evidence="3" id="KW-1185">Reference proteome</keyword>
<dbReference type="Pfam" id="PF01541">
    <property type="entry name" value="GIY-YIG"/>
    <property type="match status" value="1"/>
</dbReference>
<evidence type="ECO:0000313" key="2">
    <source>
        <dbReference type="EMBL" id="USR93295.1"/>
    </source>
</evidence>
<dbReference type="RefSeq" id="WP_252665480.1">
    <property type="nucleotide sequence ID" value="NZ_CP098612.1"/>
</dbReference>
<dbReference type="EMBL" id="CP098612">
    <property type="protein sequence ID" value="USR93295.1"/>
    <property type="molecule type" value="Genomic_DNA"/>
</dbReference>
<dbReference type="Proteomes" id="UP001056708">
    <property type="component" value="Plasmid unnamed"/>
</dbReference>
<proteinExistence type="predicted"/>
<accession>A0ABY5AWR2</accession>
<sequence length="183" mass="21560">MNKQLSLFDTPYNRPIRQEMTGAQLVEWQGRIANYQRQALKTPSPKQTSLFDLGEPTIDPDTINPYTLGYQNLSFYRMPRKTLGHPCIYFVTDLFVPIVLYIGESKNHERRWRGEHDCKDYLSRYASLLYRNGQRSGAAIAFWLSAPAERKPRQTLEKALIQKWQPPFNKECWEFWGQPFPKI</sequence>
<keyword evidence="2" id="KW-0614">Plasmid</keyword>
<dbReference type="InterPro" id="IPR000305">
    <property type="entry name" value="GIY-YIG_endonuc"/>
</dbReference>
<evidence type="ECO:0000259" key="1">
    <source>
        <dbReference type="Pfam" id="PF01541"/>
    </source>
</evidence>
<gene>
    <name evidence="2" type="ORF">NEA10_20535</name>
</gene>